<dbReference type="PANTHER" id="PTHR34294:SF12">
    <property type="entry name" value="SUGAR-BINDING TRANSCRIPTIONAL REGULATOR"/>
    <property type="match status" value="1"/>
</dbReference>
<dbReference type="GO" id="GO:0003677">
    <property type="term" value="F:DNA binding"/>
    <property type="evidence" value="ECO:0007669"/>
    <property type="project" value="UniProtKB-KW"/>
</dbReference>
<dbReference type="InterPro" id="IPR036388">
    <property type="entry name" value="WH-like_DNA-bd_sf"/>
</dbReference>
<dbReference type="SUPFAM" id="SSF100950">
    <property type="entry name" value="NagB/RpiA/CoA transferase-like"/>
    <property type="match status" value="1"/>
</dbReference>
<keyword evidence="4" id="KW-0804">Transcription</keyword>
<dbReference type="Gene3D" id="1.10.10.10">
    <property type="entry name" value="Winged helix-like DNA-binding domain superfamily/Winged helix DNA-binding domain"/>
    <property type="match status" value="1"/>
</dbReference>
<evidence type="ECO:0000256" key="3">
    <source>
        <dbReference type="ARBA" id="ARBA00023125"/>
    </source>
</evidence>
<dbReference type="Gene3D" id="3.40.50.1360">
    <property type="match status" value="1"/>
</dbReference>
<dbReference type="Proteomes" id="UP000005388">
    <property type="component" value="Unassembled WGS sequence"/>
</dbReference>
<keyword evidence="7" id="KW-1185">Reference proteome</keyword>
<keyword evidence="3" id="KW-0238">DNA-binding</keyword>
<evidence type="ECO:0000256" key="2">
    <source>
        <dbReference type="ARBA" id="ARBA00023015"/>
    </source>
</evidence>
<name>G5KDD5_9STRE</name>
<protein>
    <submittedName>
        <fullName evidence="6">Sugar-binding domain protein</fullName>
    </submittedName>
</protein>
<dbReference type="Pfam" id="PF04198">
    <property type="entry name" value="Sugar-bind"/>
    <property type="match status" value="1"/>
</dbReference>
<dbReference type="InterPro" id="IPR051054">
    <property type="entry name" value="SorC_transcr_regulators"/>
</dbReference>
<dbReference type="RefSeq" id="WP_006740225.1">
    <property type="nucleotide sequence ID" value="NZ_AEUZ02000001.1"/>
</dbReference>
<evidence type="ECO:0000259" key="5">
    <source>
        <dbReference type="Pfam" id="PF04198"/>
    </source>
</evidence>
<sequence>MYNRNNLLYLIASAYYIERKSKSQIASEFNISRPTVNTLLDEALQDGTVTISIHPKPHDQIKLSEHIKDKFNLKYVSITDSASDYRITKTNVARNLVNFIEENAYRLKTIGLGWGTTLKEFVDQANFIDLHHLTIIPMMGGANTEYAYLHSNQLCFSLAEKFNANTSFFYAPAICDSIHLKMELEASYHVREAKQRAKLVDMAIISIGNPNKSSTYKLLGNVIKSDEINPLDDIAYGDILASFFDKNGMIVSTGLSKKMIGITLEDLEYMKEITIIASGMNKAESLFYLLKKGFIDNIIIDSEIANFLYDVHY</sequence>
<dbReference type="eggNOG" id="COG2390">
    <property type="taxonomic scope" value="Bacteria"/>
</dbReference>
<dbReference type="InterPro" id="IPR007324">
    <property type="entry name" value="Sugar-bd_dom_put"/>
</dbReference>
<comment type="similarity">
    <text evidence="1">Belongs to the SorC transcriptional regulatory family.</text>
</comment>
<evidence type="ECO:0000256" key="4">
    <source>
        <dbReference type="ARBA" id="ARBA00023163"/>
    </source>
</evidence>
<feature type="domain" description="Sugar-binding" evidence="5">
    <location>
        <begin position="59"/>
        <end position="308"/>
    </location>
</feature>
<dbReference type="EMBL" id="AEUZ02000001">
    <property type="protein sequence ID" value="EHJ57520.1"/>
    <property type="molecule type" value="Genomic_DNA"/>
</dbReference>
<keyword evidence="2" id="KW-0805">Transcription regulation</keyword>
<accession>G5KDD5</accession>
<organism evidence="6 7">
    <name type="scientific">Streptococcus urinalis 2285-97</name>
    <dbReference type="NCBI Taxonomy" id="764291"/>
    <lineage>
        <taxon>Bacteria</taxon>
        <taxon>Bacillati</taxon>
        <taxon>Bacillota</taxon>
        <taxon>Bacilli</taxon>
        <taxon>Lactobacillales</taxon>
        <taxon>Streptococcaceae</taxon>
        <taxon>Streptococcus</taxon>
    </lineage>
</organism>
<evidence type="ECO:0000256" key="1">
    <source>
        <dbReference type="ARBA" id="ARBA00010466"/>
    </source>
</evidence>
<evidence type="ECO:0000313" key="7">
    <source>
        <dbReference type="Proteomes" id="UP000005388"/>
    </source>
</evidence>
<comment type="caution">
    <text evidence="6">The sequence shown here is derived from an EMBL/GenBank/DDBJ whole genome shotgun (WGS) entry which is preliminary data.</text>
</comment>
<dbReference type="InterPro" id="IPR037171">
    <property type="entry name" value="NagB/RpiA_transferase-like"/>
</dbReference>
<dbReference type="GO" id="GO:0030246">
    <property type="term" value="F:carbohydrate binding"/>
    <property type="evidence" value="ECO:0007669"/>
    <property type="project" value="InterPro"/>
</dbReference>
<dbReference type="STRING" id="764291.STRUR_1883"/>
<proteinExistence type="inferred from homology"/>
<reference evidence="6 7" key="1">
    <citation type="journal article" date="2014" name="Int. J. Syst. Evol. Microbiol.">
        <title>Phylogenomics and the dynamic genome evolution of the genus Streptococcus.</title>
        <authorList>
            <consortium name="The Broad Institute Genome Sequencing Platform"/>
            <person name="Richards V.P."/>
            <person name="Palmer S.R."/>
            <person name="Pavinski Bitar P.D."/>
            <person name="Qin X."/>
            <person name="Weinstock G.M."/>
            <person name="Highlander S.K."/>
            <person name="Town C.D."/>
            <person name="Burne R.A."/>
            <person name="Stanhope M.J."/>
        </authorList>
    </citation>
    <scope>NUCLEOTIDE SEQUENCE [LARGE SCALE GENOMIC DNA]</scope>
    <source>
        <strain evidence="6 7">2285-97</strain>
    </source>
</reference>
<evidence type="ECO:0000313" key="6">
    <source>
        <dbReference type="EMBL" id="EHJ57520.1"/>
    </source>
</evidence>
<dbReference type="PANTHER" id="PTHR34294">
    <property type="entry name" value="TRANSCRIPTIONAL REGULATOR-RELATED"/>
    <property type="match status" value="1"/>
</dbReference>
<dbReference type="AlphaFoldDB" id="G5KDD5"/>
<gene>
    <name evidence="6" type="ORF">STRUR_1883</name>
</gene>